<dbReference type="Proteomes" id="UP000015101">
    <property type="component" value="Unassembled WGS sequence"/>
</dbReference>
<sequence>VGGLFKLEGKVINQYTTDENWVQQARVLVDGGAYIGIIKADGSFAVNGLPSGSYVVEVVHPLFAFDSVRVEITSKAKVRARILDNIQPFQIKNVVSNPLRLRCKGRYQYFQQREQWRISDFLFNPMVLMMFLPLLMMFLLPKLMNSQDPEIQKEMQQSMNWMNPKSNLPELSELMT</sequence>
<dbReference type="EMBL" id="AMQM01003338">
    <property type="status" value="NOT_ANNOTATED_CDS"/>
    <property type="molecule type" value="Genomic_DNA"/>
</dbReference>
<reference evidence="9 11" key="2">
    <citation type="journal article" date="2013" name="Nature">
        <title>Insights into bilaterian evolution from three spiralian genomes.</title>
        <authorList>
            <person name="Simakov O."/>
            <person name="Marletaz F."/>
            <person name="Cho S.J."/>
            <person name="Edsinger-Gonzales E."/>
            <person name="Havlak P."/>
            <person name="Hellsten U."/>
            <person name="Kuo D.H."/>
            <person name="Larsson T."/>
            <person name="Lv J."/>
            <person name="Arendt D."/>
            <person name="Savage R."/>
            <person name="Osoegawa K."/>
            <person name="de Jong P."/>
            <person name="Grimwood J."/>
            <person name="Chapman J.A."/>
            <person name="Shapiro H."/>
            <person name="Aerts A."/>
            <person name="Otillar R.P."/>
            <person name="Terry A.Y."/>
            <person name="Boore J.L."/>
            <person name="Grigoriev I.V."/>
            <person name="Lindberg D.R."/>
            <person name="Seaver E.C."/>
            <person name="Weisblat D.A."/>
            <person name="Putnam N.H."/>
            <person name="Rokhsar D.S."/>
        </authorList>
    </citation>
    <scope>NUCLEOTIDE SEQUENCE</scope>
</reference>
<dbReference type="InParanoid" id="T1EI61"/>
<dbReference type="EnsemblMetazoa" id="HelroT134860">
    <property type="protein sequence ID" value="HelroP134860"/>
    <property type="gene ID" value="HelroG134860"/>
</dbReference>
<evidence type="ECO:0000259" key="8">
    <source>
        <dbReference type="Pfam" id="PF09430"/>
    </source>
</evidence>
<dbReference type="PANTHER" id="PTHR13605:SF4">
    <property type="entry name" value="ER MEMBRANE PROTEIN COMPLEX SUBUNIT 7"/>
    <property type="match status" value="1"/>
</dbReference>
<dbReference type="RefSeq" id="XP_009013733.1">
    <property type="nucleotide sequence ID" value="XM_009015485.1"/>
</dbReference>
<dbReference type="EMBL" id="KB096134">
    <property type="protein sequence ID" value="ESO07944.1"/>
    <property type="molecule type" value="Genomic_DNA"/>
</dbReference>
<dbReference type="eggNOG" id="KOG3306">
    <property type="taxonomic scope" value="Eukaryota"/>
</dbReference>
<dbReference type="InterPro" id="IPR019008">
    <property type="entry name" value="Beta_sandwich_EMC7"/>
</dbReference>
<dbReference type="CTD" id="20196261"/>
<keyword evidence="5 7" id="KW-1133">Transmembrane helix</keyword>
<dbReference type="SUPFAM" id="SSF49452">
    <property type="entry name" value="Starch-binding domain-like"/>
    <property type="match status" value="1"/>
</dbReference>
<evidence type="ECO:0000313" key="10">
    <source>
        <dbReference type="EnsemblMetazoa" id="HelroP134860"/>
    </source>
</evidence>
<evidence type="ECO:0000256" key="7">
    <source>
        <dbReference type="SAM" id="Phobius"/>
    </source>
</evidence>
<dbReference type="InterPro" id="IPR013784">
    <property type="entry name" value="Carb-bd-like_fold"/>
</dbReference>
<gene>
    <name evidence="10" type="primary">20196261</name>
    <name evidence="9" type="ORF">HELRODRAFT_134860</name>
</gene>
<dbReference type="InterPro" id="IPR039163">
    <property type="entry name" value="EMC7"/>
</dbReference>
<feature type="domain" description="ER membrane protein complex subunit 7 beta-sandwich" evidence="8">
    <location>
        <begin position="17"/>
        <end position="129"/>
    </location>
</feature>
<name>T1EI61_HELRO</name>
<dbReference type="GeneID" id="20196261"/>
<reference evidence="11" key="1">
    <citation type="submission" date="2012-12" db="EMBL/GenBank/DDBJ databases">
        <authorList>
            <person name="Hellsten U."/>
            <person name="Grimwood J."/>
            <person name="Chapman J.A."/>
            <person name="Shapiro H."/>
            <person name="Aerts A."/>
            <person name="Otillar R.P."/>
            <person name="Terry A.Y."/>
            <person name="Boore J.L."/>
            <person name="Simakov O."/>
            <person name="Marletaz F."/>
            <person name="Cho S.-J."/>
            <person name="Edsinger-Gonzales E."/>
            <person name="Havlak P."/>
            <person name="Kuo D.-H."/>
            <person name="Larsson T."/>
            <person name="Lv J."/>
            <person name="Arendt D."/>
            <person name="Savage R."/>
            <person name="Osoegawa K."/>
            <person name="de Jong P."/>
            <person name="Lindberg D.R."/>
            <person name="Seaver E.C."/>
            <person name="Weisblat D.A."/>
            <person name="Putnam N.H."/>
            <person name="Grigoriev I.V."/>
            <person name="Rokhsar D.S."/>
        </authorList>
    </citation>
    <scope>NUCLEOTIDE SEQUENCE</scope>
</reference>
<dbReference type="KEGG" id="hro:HELRODRAFT_134860"/>
<proteinExistence type="inferred from homology"/>
<evidence type="ECO:0000256" key="4">
    <source>
        <dbReference type="ARBA" id="ARBA00022729"/>
    </source>
</evidence>
<accession>T1EI61</accession>
<dbReference type="PANTHER" id="PTHR13605">
    <property type="entry name" value="ER MEMBRANE PROTEIN COMPLEX SUBUNIT 7"/>
    <property type="match status" value="1"/>
</dbReference>
<dbReference type="FunCoup" id="T1EI61">
    <property type="interactions" value="1581"/>
</dbReference>
<evidence type="ECO:0000256" key="6">
    <source>
        <dbReference type="ARBA" id="ARBA00023136"/>
    </source>
</evidence>
<dbReference type="GO" id="GO:0030246">
    <property type="term" value="F:carbohydrate binding"/>
    <property type="evidence" value="ECO:0007669"/>
    <property type="project" value="InterPro"/>
</dbReference>
<comment type="similarity">
    <text evidence="2">Belongs to the EMC7 family.</text>
</comment>
<dbReference type="STRING" id="6412.T1EI61"/>
<evidence type="ECO:0000313" key="11">
    <source>
        <dbReference type="Proteomes" id="UP000015101"/>
    </source>
</evidence>
<evidence type="ECO:0000256" key="2">
    <source>
        <dbReference type="ARBA" id="ARBA00008880"/>
    </source>
</evidence>
<comment type="subcellular location">
    <subcellularLocation>
        <location evidence="1">Membrane</location>
        <topology evidence="1">Single-pass membrane protein</topology>
    </subcellularLocation>
</comment>
<dbReference type="OMA" id="EMENMQM"/>
<keyword evidence="3 7" id="KW-0812">Transmembrane</keyword>
<dbReference type="OrthoDB" id="27095at2759"/>
<feature type="transmembrane region" description="Helical" evidence="7">
    <location>
        <begin position="121"/>
        <end position="140"/>
    </location>
</feature>
<evidence type="ECO:0000256" key="1">
    <source>
        <dbReference type="ARBA" id="ARBA00004167"/>
    </source>
</evidence>
<evidence type="ECO:0000256" key="3">
    <source>
        <dbReference type="ARBA" id="ARBA00022692"/>
    </source>
</evidence>
<dbReference type="HOGENOM" id="CLU_073620_1_0_1"/>
<protein>
    <recommendedName>
        <fullName evidence="8">ER membrane protein complex subunit 7 beta-sandwich domain-containing protein</fullName>
    </recommendedName>
</protein>
<keyword evidence="6 7" id="KW-0472">Membrane</keyword>
<keyword evidence="11" id="KW-1185">Reference proteome</keyword>
<dbReference type="GO" id="GO:0072546">
    <property type="term" value="C:EMC complex"/>
    <property type="evidence" value="ECO:0000318"/>
    <property type="project" value="GO_Central"/>
</dbReference>
<dbReference type="Pfam" id="PF09430">
    <property type="entry name" value="EMC7_beta-sandw"/>
    <property type="match status" value="1"/>
</dbReference>
<organism evidence="10 11">
    <name type="scientific">Helobdella robusta</name>
    <name type="common">Californian leech</name>
    <dbReference type="NCBI Taxonomy" id="6412"/>
    <lineage>
        <taxon>Eukaryota</taxon>
        <taxon>Metazoa</taxon>
        <taxon>Spiralia</taxon>
        <taxon>Lophotrochozoa</taxon>
        <taxon>Annelida</taxon>
        <taxon>Clitellata</taxon>
        <taxon>Hirudinea</taxon>
        <taxon>Rhynchobdellida</taxon>
        <taxon>Glossiphoniidae</taxon>
        <taxon>Helobdella</taxon>
    </lineage>
</organism>
<dbReference type="Gene3D" id="2.60.40.1120">
    <property type="entry name" value="Carboxypeptidase-like, regulatory domain"/>
    <property type="match status" value="1"/>
</dbReference>
<evidence type="ECO:0000256" key="5">
    <source>
        <dbReference type="ARBA" id="ARBA00022989"/>
    </source>
</evidence>
<keyword evidence="4" id="KW-0732">Signal</keyword>
<dbReference type="AlphaFoldDB" id="T1EI61"/>
<evidence type="ECO:0000313" key="9">
    <source>
        <dbReference type="EMBL" id="ESO07944.1"/>
    </source>
</evidence>
<reference evidence="10" key="3">
    <citation type="submission" date="2015-06" db="UniProtKB">
        <authorList>
            <consortium name="EnsemblMetazoa"/>
        </authorList>
    </citation>
    <scope>IDENTIFICATION</scope>
</reference>